<dbReference type="Gene3D" id="3.40.50.1980">
    <property type="entry name" value="Nitrogenase molybdenum iron protein domain"/>
    <property type="match status" value="2"/>
</dbReference>
<dbReference type="PROSITE" id="PS50983">
    <property type="entry name" value="FE_B12_PBP"/>
    <property type="match status" value="1"/>
</dbReference>
<feature type="domain" description="Fe/B12 periplasmic-binding" evidence="1">
    <location>
        <begin position="46"/>
        <end position="304"/>
    </location>
</feature>
<dbReference type="PANTHER" id="PTHR30535:SF34">
    <property type="entry name" value="MOLYBDATE-BINDING PROTEIN MOLA"/>
    <property type="match status" value="1"/>
</dbReference>
<dbReference type="AlphaFoldDB" id="A0A2V2MT09"/>
<evidence type="ECO:0000313" key="3">
    <source>
        <dbReference type="Proteomes" id="UP000245934"/>
    </source>
</evidence>
<dbReference type="Pfam" id="PF01497">
    <property type="entry name" value="Peripla_BP_2"/>
    <property type="match status" value="1"/>
</dbReference>
<dbReference type="Proteomes" id="UP000245934">
    <property type="component" value="Unassembled WGS sequence"/>
</dbReference>
<dbReference type="GeneID" id="97608440"/>
<dbReference type="PROSITE" id="PS51257">
    <property type="entry name" value="PROKAR_LIPOPROTEIN"/>
    <property type="match status" value="1"/>
</dbReference>
<dbReference type="EMBL" id="QGMZ01000035">
    <property type="protein sequence ID" value="PWR71152.1"/>
    <property type="molecule type" value="Genomic_DNA"/>
</dbReference>
<organism evidence="2 3">
    <name type="scientific">Methanospirillum stamsii</name>
    <dbReference type="NCBI Taxonomy" id="1277351"/>
    <lineage>
        <taxon>Archaea</taxon>
        <taxon>Methanobacteriati</taxon>
        <taxon>Methanobacteriota</taxon>
        <taxon>Stenosarchaea group</taxon>
        <taxon>Methanomicrobia</taxon>
        <taxon>Methanomicrobiales</taxon>
        <taxon>Methanospirillaceae</taxon>
        <taxon>Methanospirillum</taxon>
    </lineage>
</organism>
<accession>A0A2V2MT09</accession>
<dbReference type="InterPro" id="IPR050902">
    <property type="entry name" value="ABC_Transporter_SBP"/>
</dbReference>
<protein>
    <recommendedName>
        <fullName evidence="1">Fe/B12 periplasmic-binding domain-containing protein</fullName>
    </recommendedName>
</protein>
<dbReference type="OrthoDB" id="24039at2157"/>
<dbReference type="RefSeq" id="WP_109941725.1">
    <property type="nucleotide sequence ID" value="NZ_CP176366.1"/>
</dbReference>
<comment type="caution">
    <text evidence="2">The sequence shown here is derived from an EMBL/GenBank/DDBJ whole genome shotgun (WGS) entry which is preliminary data.</text>
</comment>
<sequence length="348" mass="38748">MKLSLIHVCCILLTGIVLLTGCAVAEEITITDITGTDVQIPADVSRVVTVDPFSSQFIYVIGADDRLVATCIGPANRELVNKTQKRLGALPSAGCKTNVNLEELMKLEPEVVISSVDYTKINDDIERVGIPIVKIDLEQADNLAKSYDIIGKVFGKEEEAQEFIDYYNQKMKSIQETGDSITDTDKKTIYFGQRSPLQTLGDDYYEAEIARIIGSANVAQGLSGGDNTVTIDQVYNWDPSVVILLPYNSANVEDILSDSAWESLPAVQEKQVYQMPKYLMSWELPVPESILGTMWLQSMVYPDAVTFDLAKEIQDFYKKFYRIELSDEDVKNLLQDKSKVVLNKPSSS</sequence>
<dbReference type="InterPro" id="IPR002491">
    <property type="entry name" value="ABC_transptr_periplasmic_BD"/>
</dbReference>
<evidence type="ECO:0000259" key="1">
    <source>
        <dbReference type="PROSITE" id="PS50983"/>
    </source>
</evidence>
<name>A0A2V2MT09_9EURY</name>
<evidence type="ECO:0000313" key="2">
    <source>
        <dbReference type="EMBL" id="PWR71152.1"/>
    </source>
</evidence>
<dbReference type="PANTHER" id="PTHR30535">
    <property type="entry name" value="VITAMIN B12-BINDING PROTEIN"/>
    <property type="match status" value="1"/>
</dbReference>
<keyword evidence="3" id="KW-1185">Reference proteome</keyword>
<proteinExistence type="predicted"/>
<dbReference type="SUPFAM" id="SSF53807">
    <property type="entry name" value="Helical backbone' metal receptor"/>
    <property type="match status" value="1"/>
</dbReference>
<reference evidence="2 3" key="1">
    <citation type="submission" date="2018-05" db="EMBL/GenBank/DDBJ databases">
        <title>Draft genome of Methanospirillum stamsii Pt1.</title>
        <authorList>
            <person name="Dueholm M.S."/>
            <person name="Nielsen P.H."/>
            <person name="Bakmann L.F."/>
            <person name="Otzen D.E."/>
        </authorList>
    </citation>
    <scope>NUCLEOTIDE SEQUENCE [LARGE SCALE GENOMIC DNA]</scope>
    <source>
        <strain evidence="2 3">Pt1</strain>
    </source>
</reference>
<dbReference type="Gene3D" id="1.20.58.2180">
    <property type="match status" value="1"/>
</dbReference>
<gene>
    <name evidence="2" type="ORF">DLD82_13855</name>
</gene>